<evidence type="ECO:0000259" key="8">
    <source>
        <dbReference type="Pfam" id="PF08646"/>
    </source>
</evidence>
<dbReference type="Pfam" id="PF08646">
    <property type="entry name" value="Rep_fac-A_C"/>
    <property type="match status" value="1"/>
</dbReference>
<feature type="region of interest" description="Disordered" evidence="6">
    <location>
        <begin position="432"/>
        <end position="474"/>
    </location>
</feature>
<name>A0ABM0SKZ5_CAMSA</name>
<feature type="compositionally biased region" description="Basic and acidic residues" evidence="6">
    <location>
        <begin position="461"/>
        <end position="474"/>
    </location>
</feature>
<reference evidence="9" key="1">
    <citation type="journal article" date="2014" name="Nat. Commun.">
        <title>The emerging biofuel crop Camelina sativa retains a highly undifferentiated hexaploid genome structure.</title>
        <authorList>
            <person name="Kagale S."/>
            <person name="Koh C."/>
            <person name="Nixon J."/>
            <person name="Bollina V."/>
            <person name="Clarke W.E."/>
            <person name="Tuteja R."/>
            <person name="Spillane C."/>
            <person name="Robinson S.J."/>
            <person name="Links M.G."/>
            <person name="Clarke C."/>
            <person name="Higgins E.E."/>
            <person name="Huebert T."/>
            <person name="Sharpe A.G."/>
            <person name="Parkin I.A."/>
        </authorList>
    </citation>
    <scope>NUCLEOTIDE SEQUENCE [LARGE SCALE GENOMIC DNA]</scope>
    <source>
        <strain evidence="9">cv. DH55</strain>
    </source>
</reference>
<keyword evidence="3" id="KW-0863">Zinc-finger</keyword>
<keyword evidence="4" id="KW-0862">Zinc</keyword>
<sequence length="488" mass="55141">MALPFSFTPLKDLKPYKNTWRIQGDKIGATVRKDHINKFEADLVPGTWKIISTFGLNLCTAYLRPSLIKYKISTRYDTTISPSGNVSDNHYLSFTSFDSILAGNLDKNLMLDVICQVVSSVGIKEITSRNNITRKKIKFEIRDTEDNRLSCTLWETYAEALDRAINESSDCMVMCFLRFVKQNSFKEKRYIENAFNSSILMINPQLPEMEAFQNILLADQLALTITNSGGKRVYNTSGSKSGLEFPLQMIADVLAETEVGKCRIACSISGIDTDWGWFYISCCKCNKKVDKEDPTVKLEDVKKPSKPRWRCETCNEWATLIEPKYKLHVHVWDKSGVTKVFFFDTWASKIVGVSAAEILNGSFEEIMDPNLIADQIKAVCGKTFQFLICIAGDNLSGARDSYKVANVWEGNKFMEIGNEESENTIDRISLTNSKQRKTESIHPTIDQSSTSKKQCSNHSTDFTEDKGDYPTKDLNEVISCEDVDHGKA</sequence>
<feature type="domain" description="Replication factor A C-terminal" evidence="8">
    <location>
        <begin position="264"/>
        <end position="397"/>
    </location>
</feature>
<keyword evidence="5" id="KW-0238">DNA-binding</keyword>
<evidence type="ECO:0000313" key="9">
    <source>
        <dbReference type="Proteomes" id="UP000694864"/>
    </source>
</evidence>
<dbReference type="PANTHER" id="PTHR47165:SF4">
    <property type="entry name" value="OS03G0429900 PROTEIN"/>
    <property type="match status" value="1"/>
</dbReference>
<comment type="similarity">
    <text evidence="1">Belongs to the replication factor A protein 1 family.</text>
</comment>
<evidence type="ECO:0000256" key="5">
    <source>
        <dbReference type="ARBA" id="ARBA00023125"/>
    </source>
</evidence>
<keyword evidence="9" id="KW-1185">Reference proteome</keyword>
<dbReference type="PANTHER" id="PTHR47165">
    <property type="entry name" value="OS03G0429900 PROTEIN"/>
    <property type="match status" value="1"/>
</dbReference>
<accession>A0ABM0SKZ5</accession>
<dbReference type="SUPFAM" id="SSF50249">
    <property type="entry name" value="Nucleic acid-binding proteins"/>
    <property type="match status" value="3"/>
</dbReference>
<evidence type="ECO:0000259" key="7">
    <source>
        <dbReference type="Pfam" id="PF02721"/>
    </source>
</evidence>
<proteinExistence type="inferred from homology"/>
<organism evidence="9 10">
    <name type="scientific">Camelina sativa</name>
    <name type="common">False flax</name>
    <name type="synonym">Myagrum sativum</name>
    <dbReference type="NCBI Taxonomy" id="90675"/>
    <lineage>
        <taxon>Eukaryota</taxon>
        <taxon>Viridiplantae</taxon>
        <taxon>Streptophyta</taxon>
        <taxon>Embryophyta</taxon>
        <taxon>Tracheophyta</taxon>
        <taxon>Spermatophyta</taxon>
        <taxon>Magnoliopsida</taxon>
        <taxon>eudicotyledons</taxon>
        <taxon>Gunneridae</taxon>
        <taxon>Pentapetalae</taxon>
        <taxon>rosids</taxon>
        <taxon>malvids</taxon>
        <taxon>Brassicales</taxon>
        <taxon>Brassicaceae</taxon>
        <taxon>Camelineae</taxon>
        <taxon>Camelina</taxon>
    </lineage>
</organism>
<protein>
    <submittedName>
        <fullName evidence="10">Replication protein A 70 kDa DNA-binding subunit B-like</fullName>
    </submittedName>
</protein>
<reference evidence="10" key="2">
    <citation type="submission" date="2025-08" db="UniProtKB">
        <authorList>
            <consortium name="RefSeq"/>
        </authorList>
    </citation>
    <scope>IDENTIFICATION</scope>
    <source>
        <tissue evidence="10">Leaf</tissue>
    </source>
</reference>
<evidence type="ECO:0000256" key="1">
    <source>
        <dbReference type="ARBA" id="ARBA00005690"/>
    </source>
</evidence>
<feature type="domain" description="Replication protein A 70 kDa DNA-binding subunit B/D first OB fold" evidence="7">
    <location>
        <begin position="23"/>
        <end position="82"/>
    </location>
</feature>
<dbReference type="GeneID" id="104699060"/>
<evidence type="ECO:0000256" key="3">
    <source>
        <dbReference type="ARBA" id="ARBA00022771"/>
    </source>
</evidence>
<dbReference type="RefSeq" id="XP_010412713.1">
    <property type="nucleotide sequence ID" value="XM_010414411.1"/>
</dbReference>
<dbReference type="Proteomes" id="UP000694864">
    <property type="component" value="Chromosome 6"/>
</dbReference>
<dbReference type="CDD" id="cd04481">
    <property type="entry name" value="RPA1_DBD_B_like"/>
    <property type="match status" value="1"/>
</dbReference>
<evidence type="ECO:0000256" key="4">
    <source>
        <dbReference type="ARBA" id="ARBA00022833"/>
    </source>
</evidence>
<evidence type="ECO:0000313" key="10">
    <source>
        <dbReference type="RefSeq" id="XP_010412713.1"/>
    </source>
</evidence>
<dbReference type="InterPro" id="IPR047192">
    <property type="entry name" value="Euk_RPA1_DBD_C"/>
</dbReference>
<evidence type="ECO:0000256" key="2">
    <source>
        <dbReference type="ARBA" id="ARBA00022723"/>
    </source>
</evidence>
<dbReference type="CDD" id="cd04476">
    <property type="entry name" value="RPA1_DBD_C"/>
    <property type="match status" value="1"/>
</dbReference>
<dbReference type="InterPro" id="IPR013955">
    <property type="entry name" value="Rep_factor-A_C"/>
</dbReference>
<dbReference type="Gene3D" id="2.40.50.140">
    <property type="entry name" value="Nucleic acid-binding proteins"/>
    <property type="match status" value="2"/>
</dbReference>
<dbReference type="Pfam" id="PF02721">
    <property type="entry name" value="DUF223"/>
    <property type="match status" value="1"/>
</dbReference>
<feature type="compositionally biased region" description="Polar residues" evidence="6">
    <location>
        <begin position="445"/>
        <end position="460"/>
    </location>
</feature>
<gene>
    <name evidence="10" type="primary">LOC104699060</name>
</gene>
<keyword evidence="2" id="KW-0479">Metal-binding</keyword>
<evidence type="ECO:0000256" key="6">
    <source>
        <dbReference type="SAM" id="MobiDB-lite"/>
    </source>
</evidence>
<dbReference type="InterPro" id="IPR012340">
    <property type="entry name" value="NA-bd_OB-fold"/>
</dbReference>
<dbReference type="InterPro" id="IPR003871">
    <property type="entry name" value="RFA1B/D_OB_1st"/>
</dbReference>